<organism evidence="1 2">
    <name type="scientific">Phakopsora pachyrhizi</name>
    <name type="common">Asian soybean rust disease fungus</name>
    <dbReference type="NCBI Taxonomy" id="170000"/>
    <lineage>
        <taxon>Eukaryota</taxon>
        <taxon>Fungi</taxon>
        <taxon>Dikarya</taxon>
        <taxon>Basidiomycota</taxon>
        <taxon>Pucciniomycotina</taxon>
        <taxon>Pucciniomycetes</taxon>
        <taxon>Pucciniales</taxon>
        <taxon>Phakopsoraceae</taxon>
        <taxon>Phakopsora</taxon>
    </lineage>
</organism>
<accession>A0AAV0BUK6</accession>
<name>A0AAV0BUK6_PHAPC</name>
<gene>
    <name evidence="1" type="ORF">PPACK8108_LOCUS25387</name>
</gene>
<dbReference type="AlphaFoldDB" id="A0AAV0BUK6"/>
<proteinExistence type="predicted"/>
<sequence length="178" mass="19849">MPLGCNNLVPGVNRVDLSRVEDLSIPTKTNIDYDRDGSAIDDEGSKEIIQEFDFESCEIPAAPAIDSAYPRWMEIILLQDKVKQKQLDFKNVGSGRRVMTLVYRMYSGSMGSGLSSSSLIKSSSVPSSGYLGVRVSEVRLLRNILVEDLSSQRLQLNGQNCFWRGDESQLKRRWPAGS</sequence>
<dbReference type="Proteomes" id="UP001153365">
    <property type="component" value="Unassembled WGS sequence"/>
</dbReference>
<protein>
    <submittedName>
        <fullName evidence="1">Uncharacterized protein</fullName>
    </submittedName>
</protein>
<evidence type="ECO:0000313" key="1">
    <source>
        <dbReference type="EMBL" id="CAH7690137.1"/>
    </source>
</evidence>
<comment type="caution">
    <text evidence="1">The sequence shown here is derived from an EMBL/GenBank/DDBJ whole genome shotgun (WGS) entry which is preliminary data.</text>
</comment>
<dbReference type="EMBL" id="CALTRL010006205">
    <property type="protein sequence ID" value="CAH7690137.1"/>
    <property type="molecule type" value="Genomic_DNA"/>
</dbReference>
<keyword evidence="2" id="KW-1185">Reference proteome</keyword>
<evidence type="ECO:0000313" key="2">
    <source>
        <dbReference type="Proteomes" id="UP001153365"/>
    </source>
</evidence>
<reference evidence="1" key="1">
    <citation type="submission" date="2022-06" db="EMBL/GenBank/DDBJ databases">
        <authorList>
            <consortium name="SYNGENTA / RWTH Aachen University"/>
        </authorList>
    </citation>
    <scope>NUCLEOTIDE SEQUENCE</scope>
</reference>